<dbReference type="AlphaFoldDB" id="A0A9D5D6A6"/>
<keyword evidence="1" id="KW-0812">Transmembrane</keyword>
<reference evidence="2" key="1">
    <citation type="submission" date="2021-03" db="EMBL/GenBank/DDBJ databases">
        <authorList>
            <person name="Li Z."/>
            <person name="Yang C."/>
        </authorList>
    </citation>
    <scope>NUCLEOTIDE SEQUENCE</scope>
    <source>
        <strain evidence="2">Dzin_1.0</strain>
        <tissue evidence="2">Leaf</tissue>
    </source>
</reference>
<protein>
    <submittedName>
        <fullName evidence="2">Uncharacterized protein</fullName>
    </submittedName>
</protein>
<evidence type="ECO:0000313" key="3">
    <source>
        <dbReference type="Proteomes" id="UP001085076"/>
    </source>
</evidence>
<comment type="caution">
    <text evidence="2">The sequence shown here is derived from an EMBL/GenBank/DDBJ whole genome shotgun (WGS) entry which is preliminary data.</text>
</comment>
<organism evidence="2 3">
    <name type="scientific">Dioscorea zingiberensis</name>
    <dbReference type="NCBI Taxonomy" id="325984"/>
    <lineage>
        <taxon>Eukaryota</taxon>
        <taxon>Viridiplantae</taxon>
        <taxon>Streptophyta</taxon>
        <taxon>Embryophyta</taxon>
        <taxon>Tracheophyta</taxon>
        <taxon>Spermatophyta</taxon>
        <taxon>Magnoliopsida</taxon>
        <taxon>Liliopsida</taxon>
        <taxon>Dioscoreales</taxon>
        <taxon>Dioscoreaceae</taxon>
        <taxon>Dioscorea</taxon>
    </lineage>
</organism>
<name>A0A9D5D6A6_9LILI</name>
<evidence type="ECO:0000313" key="2">
    <source>
        <dbReference type="EMBL" id="KAJ0984865.1"/>
    </source>
</evidence>
<gene>
    <name evidence="2" type="ORF">J5N97_003221</name>
</gene>
<accession>A0A9D5D6A6</accession>
<keyword evidence="1" id="KW-1133">Transmembrane helix</keyword>
<proteinExistence type="predicted"/>
<reference evidence="2" key="2">
    <citation type="journal article" date="2022" name="Hortic Res">
        <title>The genome of Dioscorea zingiberensis sheds light on the biosynthesis, origin and evolution of the medicinally important diosgenin saponins.</title>
        <authorList>
            <person name="Li Y."/>
            <person name="Tan C."/>
            <person name="Li Z."/>
            <person name="Guo J."/>
            <person name="Li S."/>
            <person name="Chen X."/>
            <person name="Wang C."/>
            <person name="Dai X."/>
            <person name="Yang H."/>
            <person name="Song W."/>
            <person name="Hou L."/>
            <person name="Xu J."/>
            <person name="Tong Z."/>
            <person name="Xu A."/>
            <person name="Yuan X."/>
            <person name="Wang W."/>
            <person name="Yang Q."/>
            <person name="Chen L."/>
            <person name="Sun Z."/>
            <person name="Wang K."/>
            <person name="Pan B."/>
            <person name="Chen J."/>
            <person name="Bao Y."/>
            <person name="Liu F."/>
            <person name="Qi X."/>
            <person name="Gang D.R."/>
            <person name="Wen J."/>
            <person name="Li J."/>
        </authorList>
    </citation>
    <scope>NUCLEOTIDE SEQUENCE</scope>
    <source>
        <strain evidence="2">Dzin_1.0</strain>
    </source>
</reference>
<keyword evidence="3" id="KW-1185">Reference proteome</keyword>
<feature type="transmembrane region" description="Helical" evidence="1">
    <location>
        <begin position="44"/>
        <end position="63"/>
    </location>
</feature>
<sequence>MACSSAGNRCSRSTGERKRCQSGGFLVAGWIGGKSEPPLFCSSWLKLGSFPALLNGFLVFLILRNFPVYNNNKALISYYIGRLYGLSISLSKARFYILYM</sequence>
<evidence type="ECO:0000256" key="1">
    <source>
        <dbReference type="SAM" id="Phobius"/>
    </source>
</evidence>
<dbReference type="EMBL" id="JAGGNH010000001">
    <property type="protein sequence ID" value="KAJ0984865.1"/>
    <property type="molecule type" value="Genomic_DNA"/>
</dbReference>
<dbReference type="Proteomes" id="UP001085076">
    <property type="component" value="Miscellaneous, Linkage group lg01"/>
</dbReference>
<keyword evidence="1" id="KW-0472">Membrane</keyword>